<comment type="caution">
    <text evidence="10">The sequence shown here is derived from an EMBL/GenBank/DDBJ whole genome shotgun (WGS) entry which is preliminary data.</text>
</comment>
<dbReference type="SMART" id="SM00116">
    <property type="entry name" value="CBS"/>
    <property type="match status" value="2"/>
</dbReference>
<accession>A0A846QJ40</accession>
<evidence type="ECO:0000256" key="6">
    <source>
        <dbReference type="PIRSR" id="PIRSR004692-3"/>
    </source>
</evidence>
<dbReference type="InterPro" id="IPR004800">
    <property type="entry name" value="KdsD/KpsF-type"/>
</dbReference>
<evidence type="ECO:0000259" key="8">
    <source>
        <dbReference type="PROSITE" id="PS51371"/>
    </source>
</evidence>
<dbReference type="GO" id="GO:0019146">
    <property type="term" value="F:arabinose-5-phosphate isomerase activity"/>
    <property type="evidence" value="ECO:0007669"/>
    <property type="project" value="UniProtKB-EC"/>
</dbReference>
<dbReference type="PIRSF" id="PIRSF004692">
    <property type="entry name" value="KdsD_KpsF"/>
    <property type="match status" value="1"/>
</dbReference>
<name>A0A846QJ40_9BACT</name>
<evidence type="ECO:0000256" key="4">
    <source>
        <dbReference type="PIRNR" id="PIRNR004692"/>
    </source>
</evidence>
<dbReference type="FunFam" id="3.40.50.10490:FF:000011">
    <property type="entry name" value="Arabinose 5-phosphate isomerase"/>
    <property type="match status" value="1"/>
</dbReference>
<dbReference type="InterPro" id="IPR046342">
    <property type="entry name" value="CBS_dom_sf"/>
</dbReference>
<comment type="similarity">
    <text evidence="1 4">Belongs to the SIS family. GutQ/KpsF subfamily.</text>
</comment>
<dbReference type="CDD" id="cd05014">
    <property type="entry name" value="SIS_Kpsf"/>
    <property type="match status" value="1"/>
</dbReference>
<reference evidence="10 11" key="1">
    <citation type="submission" date="2020-03" db="EMBL/GenBank/DDBJ databases">
        <title>Genomic Encyclopedia of Type Strains, Phase IV (KMG-IV): sequencing the most valuable type-strain genomes for metagenomic binning, comparative biology and taxonomic classification.</title>
        <authorList>
            <person name="Goeker M."/>
        </authorList>
    </citation>
    <scope>NUCLEOTIDE SEQUENCE [LARGE SCALE GENOMIC DNA]</scope>
    <source>
        <strain evidence="10 11">DSM 24233</strain>
    </source>
</reference>
<evidence type="ECO:0000313" key="10">
    <source>
        <dbReference type="EMBL" id="NJB68886.1"/>
    </source>
</evidence>
<dbReference type="PANTHER" id="PTHR42745">
    <property type="match status" value="1"/>
</dbReference>
<dbReference type="InterPro" id="IPR050986">
    <property type="entry name" value="GutQ/KpsF_isomerases"/>
</dbReference>
<feature type="site" description="Catalytically relevant" evidence="6">
    <location>
        <position position="57"/>
    </location>
</feature>
<dbReference type="InterPro" id="IPR000644">
    <property type="entry name" value="CBS_dom"/>
</dbReference>
<dbReference type="PROSITE" id="PS51464">
    <property type="entry name" value="SIS"/>
    <property type="match status" value="1"/>
</dbReference>
<feature type="site" description="Catalytically relevant" evidence="6">
    <location>
        <position position="150"/>
    </location>
</feature>
<dbReference type="CDD" id="cd04604">
    <property type="entry name" value="CBS_pair_SIS_assoc"/>
    <property type="match status" value="1"/>
</dbReference>
<dbReference type="Gene3D" id="3.40.50.10490">
    <property type="entry name" value="Glucose-6-phosphate isomerase like protein, domain 1"/>
    <property type="match status" value="1"/>
</dbReference>
<dbReference type="RefSeq" id="WP_167941917.1">
    <property type="nucleotide sequence ID" value="NZ_JAATJA010000002.1"/>
</dbReference>
<feature type="site" description="Catalytically relevant" evidence="6">
    <location>
        <position position="109"/>
    </location>
</feature>
<keyword evidence="3 7" id="KW-0129">CBS domain</keyword>
<dbReference type="GO" id="GO:0097367">
    <property type="term" value="F:carbohydrate derivative binding"/>
    <property type="evidence" value="ECO:0007669"/>
    <property type="project" value="InterPro"/>
</dbReference>
<dbReference type="InterPro" id="IPR035474">
    <property type="entry name" value="SIS_Kpsf"/>
</dbReference>
<evidence type="ECO:0000256" key="5">
    <source>
        <dbReference type="PIRSR" id="PIRSR004692-2"/>
    </source>
</evidence>
<keyword evidence="11" id="KW-1185">Reference proteome</keyword>
<dbReference type="Proteomes" id="UP000580856">
    <property type="component" value="Unassembled WGS sequence"/>
</dbReference>
<dbReference type="GO" id="GO:0005975">
    <property type="term" value="P:carbohydrate metabolic process"/>
    <property type="evidence" value="ECO:0007669"/>
    <property type="project" value="InterPro"/>
</dbReference>
<dbReference type="GO" id="GO:0046872">
    <property type="term" value="F:metal ion binding"/>
    <property type="evidence" value="ECO:0007669"/>
    <property type="project" value="UniProtKB-KW"/>
</dbReference>
<evidence type="ECO:0000256" key="7">
    <source>
        <dbReference type="PROSITE-ProRule" id="PRU00703"/>
    </source>
</evidence>
<organism evidence="10 11">
    <name type="scientific">Desulfobaculum xiamenense</name>
    <dbReference type="NCBI Taxonomy" id="995050"/>
    <lineage>
        <taxon>Bacteria</taxon>
        <taxon>Pseudomonadati</taxon>
        <taxon>Thermodesulfobacteriota</taxon>
        <taxon>Desulfovibrionia</taxon>
        <taxon>Desulfovibrionales</taxon>
        <taxon>Desulfovibrionaceae</taxon>
        <taxon>Desulfobaculum</taxon>
    </lineage>
</organism>
<evidence type="ECO:0000256" key="2">
    <source>
        <dbReference type="ARBA" id="ARBA00022737"/>
    </source>
</evidence>
<feature type="domain" description="CBS" evidence="8">
    <location>
        <begin position="208"/>
        <end position="267"/>
    </location>
</feature>
<dbReference type="Pfam" id="PF00571">
    <property type="entry name" value="CBS"/>
    <property type="match status" value="2"/>
</dbReference>
<feature type="binding site" evidence="5">
    <location>
        <position position="80"/>
    </location>
    <ligand>
        <name>Zn(2+)</name>
        <dbReference type="ChEBI" id="CHEBI:29105"/>
    </ligand>
</feature>
<keyword evidence="2" id="KW-0677">Repeat</keyword>
<proteinExistence type="inferred from homology"/>
<feature type="domain" description="CBS" evidence="8">
    <location>
        <begin position="274"/>
        <end position="330"/>
    </location>
</feature>
<evidence type="ECO:0000313" key="11">
    <source>
        <dbReference type="Proteomes" id="UP000580856"/>
    </source>
</evidence>
<dbReference type="EMBL" id="JAATJA010000002">
    <property type="protein sequence ID" value="NJB68886.1"/>
    <property type="molecule type" value="Genomic_DNA"/>
</dbReference>
<dbReference type="Pfam" id="PF01380">
    <property type="entry name" value="SIS"/>
    <property type="match status" value="1"/>
</dbReference>
<dbReference type="AlphaFoldDB" id="A0A846QJ40"/>
<feature type="domain" description="SIS" evidence="9">
    <location>
        <begin position="39"/>
        <end position="182"/>
    </location>
</feature>
<dbReference type="InterPro" id="IPR046348">
    <property type="entry name" value="SIS_dom_sf"/>
</dbReference>
<dbReference type="GO" id="GO:1901135">
    <property type="term" value="P:carbohydrate derivative metabolic process"/>
    <property type="evidence" value="ECO:0007669"/>
    <property type="project" value="InterPro"/>
</dbReference>
<keyword evidence="5" id="KW-0862">Zinc</keyword>
<keyword evidence="10" id="KW-0413">Isomerase</keyword>
<keyword evidence="5" id="KW-0479">Metal-binding</keyword>
<evidence type="ECO:0000256" key="1">
    <source>
        <dbReference type="ARBA" id="ARBA00008165"/>
    </source>
</evidence>
<dbReference type="Gene3D" id="3.10.580.10">
    <property type="entry name" value="CBS-domain"/>
    <property type="match status" value="1"/>
</dbReference>
<gene>
    <name evidence="10" type="ORF">GGQ74_002559</name>
</gene>
<dbReference type="PROSITE" id="PS51371">
    <property type="entry name" value="CBS"/>
    <property type="match status" value="2"/>
</dbReference>
<sequence length="330" mass="34544">MTPKALERDWLALGREALDIEIEGLREVRSKLNGGFVEALELLGACTGRVVITGIGKSGLVGRKIAATLSSTGTPSFFLHPVEGAHGDLGMLRPEDVALAISNSGETDELNAILPTLRSLGLRIIGMTGRSDSTLARLSDIVLDCGVSREACPLGLAPTASTTAVLALGDALASCLITWNRFEKEDFAKRHPGGSLGQRLSACVRELMHTHGMPAARESVSLGEALIALNEGGLGALALTDEGGRFTGILTDGDVRRLLCGGSVNPEAAVSAFMTRNPACARPDVSAAEVLDVMESRQITVIPVVDGEGILVGMIHLHDLLGKGHLKFSV</sequence>
<dbReference type="InterPro" id="IPR001347">
    <property type="entry name" value="SIS_dom"/>
</dbReference>
<feature type="site" description="Catalytically relevant" evidence="6">
    <location>
        <position position="191"/>
    </location>
</feature>
<protein>
    <submittedName>
        <fullName evidence="10">Arabinose-5-phosphate isomerase</fullName>
        <ecNumber evidence="10">5.3.1.13</ecNumber>
    </submittedName>
</protein>
<evidence type="ECO:0000259" key="9">
    <source>
        <dbReference type="PROSITE" id="PS51464"/>
    </source>
</evidence>
<dbReference type="EC" id="5.3.1.13" evidence="10"/>
<dbReference type="SUPFAM" id="SSF53697">
    <property type="entry name" value="SIS domain"/>
    <property type="match status" value="1"/>
</dbReference>
<dbReference type="NCBIfam" id="TIGR00393">
    <property type="entry name" value="kpsF"/>
    <property type="match status" value="1"/>
</dbReference>
<dbReference type="PANTHER" id="PTHR42745:SF1">
    <property type="entry name" value="ARABINOSE 5-PHOSPHATE ISOMERASE KDSD"/>
    <property type="match status" value="1"/>
</dbReference>
<evidence type="ECO:0000256" key="3">
    <source>
        <dbReference type="ARBA" id="ARBA00023122"/>
    </source>
</evidence>